<protein>
    <recommendedName>
        <fullName evidence="2">DUF6535 domain-containing protein</fullName>
    </recommendedName>
</protein>
<feature type="transmembrane region" description="Helical" evidence="1">
    <location>
        <begin position="237"/>
        <end position="257"/>
    </location>
</feature>
<keyword evidence="1" id="KW-0812">Transmembrane</keyword>
<accession>A0A8H6VVS1</accession>
<sequence length="876" mass="98790">MSAVKNSGGVSFSDRAEEVGATKLWSVYVDEAERYDKSLVASWKSDMEGMLIFAGLFSASLTAFLIESYKTLVQDPGDATVQLLEQILAVSSNNSTFTPTSREAFKPTTSSLVCNALWFISLGLSLACALVATLLEQWARDFLHRANMRSSPVVRARIYSYLYYGFRRFKMHAVVEIIPSLLHAALLFFFCGLVVFLLPVNKIIAALVAGILVIVLSFYTFLTILPMLQSDSPYRTPFSNSIWGFLGFCHLWFWRLLRHPQSRAQTTLVDNMIKHAVTPSADRHERDVAALLWTVGSLSDDNELQAFVEGIPDAIWGPEKQHSNNVALMTRLRDSTEANLSLRITELWRSREDGFLSSDVAETRGVACLKAFWALCSIPAPIKFPSVLEAIPSDFDPLDLWAIYPTYMPGDSSLYVSIRTMASWSGLKWLETYLTHAKCGNGTMLSYYAPVYRYLSRFLRLSPTEISQAIETLQSSVNSAQQFETALGQLLSSLAHRLFFRYLKMAVFSESLPYRWWETLNIVYPVGLRSHISNDSDTLEQLESLIDTTLFDLKFRPRRQPEPKLWNGPAIQAAMSELCKLWRPQQERQIPLGVIAYVKRLSEEPHSPDADVLVFGAGRLFYETGLHHYLWRCFPATIIWLQVCAVEPLKVYTEAQVALHDTLIIIWTIVDLTTESVGVDRLQLPDKAILDALIDALETCTSPMAPAVMLVVRAVSLWDQINTMIARMWRRRVNDPQAQSSDTAGKLEDVVVILSEFLERCTTVDISHTLRAVKSLHKIAHLQPYYPNDSDDLAVQSVHQTRFTRGLRELMGTSRVSAEHSQLVARRVLDSPVFDPPAGLERFHWITELTAQDDLDVVRGGLAEYQDGEQLEESSG</sequence>
<gene>
    <name evidence="3" type="ORF">MIND_01217200</name>
</gene>
<keyword evidence="1" id="KW-1133">Transmembrane helix</keyword>
<dbReference type="RefSeq" id="XP_037214645.1">
    <property type="nucleotide sequence ID" value="XM_037368677.1"/>
</dbReference>
<dbReference type="EMBL" id="JACAZF010000012">
    <property type="protein sequence ID" value="KAF7291918.1"/>
    <property type="molecule type" value="Genomic_DNA"/>
</dbReference>
<feature type="transmembrane region" description="Helical" evidence="1">
    <location>
        <begin position="47"/>
        <end position="66"/>
    </location>
</feature>
<evidence type="ECO:0000313" key="4">
    <source>
        <dbReference type="Proteomes" id="UP000636479"/>
    </source>
</evidence>
<comment type="caution">
    <text evidence="3">The sequence shown here is derived from an EMBL/GenBank/DDBJ whole genome shotgun (WGS) entry which is preliminary data.</text>
</comment>
<keyword evidence="4" id="KW-1185">Reference proteome</keyword>
<evidence type="ECO:0000313" key="3">
    <source>
        <dbReference type="EMBL" id="KAF7291918.1"/>
    </source>
</evidence>
<evidence type="ECO:0000259" key="2">
    <source>
        <dbReference type="Pfam" id="PF20153"/>
    </source>
</evidence>
<dbReference type="GeneID" id="59351193"/>
<dbReference type="OrthoDB" id="3235960at2759"/>
<reference evidence="3" key="1">
    <citation type="submission" date="2020-05" db="EMBL/GenBank/DDBJ databases">
        <title>Mycena genomes resolve the evolution of fungal bioluminescence.</title>
        <authorList>
            <person name="Tsai I.J."/>
        </authorList>
    </citation>
    <scope>NUCLEOTIDE SEQUENCE</scope>
    <source>
        <strain evidence="3">171206Taipei</strain>
    </source>
</reference>
<proteinExistence type="predicted"/>
<feature type="domain" description="DUF6535" evidence="2">
    <location>
        <begin position="25"/>
        <end position="198"/>
    </location>
</feature>
<dbReference type="Pfam" id="PF20153">
    <property type="entry name" value="DUF6535"/>
    <property type="match status" value="1"/>
</dbReference>
<feature type="transmembrane region" description="Helical" evidence="1">
    <location>
        <begin position="203"/>
        <end position="225"/>
    </location>
</feature>
<dbReference type="Proteomes" id="UP000636479">
    <property type="component" value="Unassembled WGS sequence"/>
</dbReference>
<feature type="transmembrane region" description="Helical" evidence="1">
    <location>
        <begin position="177"/>
        <end position="197"/>
    </location>
</feature>
<keyword evidence="1" id="KW-0472">Membrane</keyword>
<evidence type="ECO:0000256" key="1">
    <source>
        <dbReference type="SAM" id="Phobius"/>
    </source>
</evidence>
<dbReference type="AlphaFoldDB" id="A0A8H6VVS1"/>
<dbReference type="InterPro" id="IPR045338">
    <property type="entry name" value="DUF6535"/>
</dbReference>
<feature type="transmembrane region" description="Helical" evidence="1">
    <location>
        <begin position="116"/>
        <end position="135"/>
    </location>
</feature>
<name>A0A8H6VVS1_9AGAR</name>
<organism evidence="3 4">
    <name type="scientific">Mycena indigotica</name>
    <dbReference type="NCBI Taxonomy" id="2126181"/>
    <lineage>
        <taxon>Eukaryota</taxon>
        <taxon>Fungi</taxon>
        <taxon>Dikarya</taxon>
        <taxon>Basidiomycota</taxon>
        <taxon>Agaricomycotina</taxon>
        <taxon>Agaricomycetes</taxon>
        <taxon>Agaricomycetidae</taxon>
        <taxon>Agaricales</taxon>
        <taxon>Marasmiineae</taxon>
        <taxon>Mycenaceae</taxon>
        <taxon>Mycena</taxon>
    </lineage>
</organism>